<dbReference type="Pfam" id="PF13411">
    <property type="entry name" value="MerR_1"/>
    <property type="match status" value="1"/>
</dbReference>
<dbReference type="SMART" id="SM00422">
    <property type="entry name" value="HTH_MERR"/>
    <property type="match status" value="1"/>
</dbReference>
<dbReference type="PROSITE" id="PS50937">
    <property type="entry name" value="HTH_MERR_2"/>
    <property type="match status" value="1"/>
</dbReference>
<dbReference type="InterPro" id="IPR047057">
    <property type="entry name" value="MerR_fam"/>
</dbReference>
<evidence type="ECO:0000259" key="2">
    <source>
        <dbReference type="PROSITE" id="PS50937"/>
    </source>
</evidence>
<reference evidence="4" key="1">
    <citation type="journal article" date="2019" name="Int. J. Syst. Evol. Microbiol.">
        <title>The Global Catalogue of Microorganisms (GCM) 10K type strain sequencing project: providing services to taxonomists for standard genome sequencing and annotation.</title>
        <authorList>
            <consortium name="The Broad Institute Genomics Platform"/>
            <consortium name="The Broad Institute Genome Sequencing Center for Infectious Disease"/>
            <person name="Wu L."/>
            <person name="Ma J."/>
        </authorList>
    </citation>
    <scope>NUCLEOTIDE SEQUENCE [LARGE SCALE GENOMIC DNA]</scope>
    <source>
        <strain evidence="4">CCUG 50349</strain>
    </source>
</reference>
<evidence type="ECO:0000256" key="1">
    <source>
        <dbReference type="ARBA" id="ARBA00023125"/>
    </source>
</evidence>
<dbReference type="SUPFAM" id="SSF46955">
    <property type="entry name" value="Putative DNA-binding domain"/>
    <property type="match status" value="1"/>
</dbReference>
<evidence type="ECO:0000313" key="4">
    <source>
        <dbReference type="Proteomes" id="UP001595885"/>
    </source>
</evidence>
<dbReference type="PANTHER" id="PTHR30204:SF15">
    <property type="entry name" value="BLL5018 PROTEIN"/>
    <property type="match status" value="1"/>
</dbReference>
<keyword evidence="1" id="KW-0238">DNA-binding</keyword>
<comment type="caution">
    <text evidence="3">The sequence shown here is derived from an EMBL/GenBank/DDBJ whole genome shotgun (WGS) entry which is preliminary data.</text>
</comment>
<protein>
    <submittedName>
        <fullName evidence="3">MerR family transcriptional regulator</fullName>
    </submittedName>
</protein>
<sequence>MHIDLPEGKLYYSIGEVAKAFDVNASLIRFWDKEFDILKPKKNAKGNRKFSPEDIKNLKLIYHLVKERGFTLDGAKTHLKENQKKTLDKFEIISKLESIKNELIKFKGEL</sequence>
<keyword evidence="4" id="KW-1185">Reference proteome</keyword>
<organism evidence="3 4">
    <name type="scientific">Flavobacterium ponti</name>
    <dbReference type="NCBI Taxonomy" id="665133"/>
    <lineage>
        <taxon>Bacteria</taxon>
        <taxon>Pseudomonadati</taxon>
        <taxon>Bacteroidota</taxon>
        <taxon>Flavobacteriia</taxon>
        <taxon>Flavobacteriales</taxon>
        <taxon>Flavobacteriaceae</taxon>
        <taxon>Flavobacterium</taxon>
    </lineage>
</organism>
<dbReference type="Gene3D" id="1.10.1660.10">
    <property type="match status" value="1"/>
</dbReference>
<dbReference type="CDD" id="cd04765">
    <property type="entry name" value="HTH_MlrA-like_sg2"/>
    <property type="match status" value="1"/>
</dbReference>
<dbReference type="InterPro" id="IPR009061">
    <property type="entry name" value="DNA-bd_dom_put_sf"/>
</dbReference>
<gene>
    <name evidence="3" type="ORF">ACFO3U_03020</name>
</gene>
<dbReference type="PANTHER" id="PTHR30204">
    <property type="entry name" value="REDOX-CYCLING DRUG-SENSING TRANSCRIPTIONAL ACTIVATOR SOXR"/>
    <property type="match status" value="1"/>
</dbReference>
<name>A0ABV9P027_9FLAO</name>
<dbReference type="EMBL" id="JBHSGW010000002">
    <property type="protein sequence ID" value="MFC4738957.1"/>
    <property type="molecule type" value="Genomic_DNA"/>
</dbReference>
<dbReference type="Proteomes" id="UP001595885">
    <property type="component" value="Unassembled WGS sequence"/>
</dbReference>
<dbReference type="RefSeq" id="WP_379738258.1">
    <property type="nucleotide sequence ID" value="NZ_JBHSGW010000002.1"/>
</dbReference>
<accession>A0ABV9P027</accession>
<evidence type="ECO:0000313" key="3">
    <source>
        <dbReference type="EMBL" id="MFC4738957.1"/>
    </source>
</evidence>
<dbReference type="InterPro" id="IPR000551">
    <property type="entry name" value="MerR-type_HTH_dom"/>
</dbReference>
<proteinExistence type="predicted"/>
<feature type="domain" description="HTH merR-type" evidence="2">
    <location>
        <begin position="11"/>
        <end position="81"/>
    </location>
</feature>